<accession>A0AB73H1M2</accession>
<dbReference type="RefSeq" id="WP_011345752.1">
    <property type="nucleotide sequence ID" value="NZ_JACIIQ010000021.1"/>
</dbReference>
<dbReference type="EMBL" id="JACIIQ010000021">
    <property type="protein sequence ID" value="MBB5672247.1"/>
    <property type="molecule type" value="Genomic_DNA"/>
</dbReference>
<proteinExistence type="predicted"/>
<dbReference type="AlphaFoldDB" id="A0AB73H1M2"/>
<feature type="compositionally biased region" description="Acidic residues" evidence="1">
    <location>
        <begin position="407"/>
        <end position="418"/>
    </location>
</feature>
<comment type="caution">
    <text evidence="2">The sequence shown here is derived from an EMBL/GenBank/DDBJ whole genome shotgun (WGS) entry which is preliminary data.</text>
</comment>
<sequence>MSALRSLRESAAPKGGGRTPNTFAAVLQVSTAVVEKVGDKESLKLTGIVLNEVPGAGRDLPVAVEFRGDDAERAVSNFVKGHGGSRKIFDKPENAAGSVLTLESCYLTDQMSDDDRMVVSSRWVNTLQKVNEATHSDRSFLEGVMATSPRVSFENPNYREGNEEPRTITIPVSQEKFTARVQTEHGTFSREFDRAWGIERLNKLSKDAKPSVFIDTVEPNNAKLVTSEEELRAALTEQLGRGTRALALLRVTDGEEVIDRLVYGQYKREGDEYLPDPAATLEELFKNNVFRDIANTDLLAGLADGTLKIDSIPGYRLSYAGNPLKDDNAAYKLVSDLKANKVTRYEIAFGKEPNRFASVVLPGVARNDTIAGFSPINVIADRPGRHAAHEIATAHIDAKAQAAVAPEPEDEPADSPAP</sequence>
<protein>
    <submittedName>
        <fullName evidence="2">Uncharacterized protein</fullName>
    </submittedName>
</protein>
<organism evidence="2">
    <name type="scientific">Xanthomonas arboricola</name>
    <dbReference type="NCBI Taxonomy" id="56448"/>
    <lineage>
        <taxon>Bacteria</taxon>
        <taxon>Pseudomonadati</taxon>
        <taxon>Pseudomonadota</taxon>
        <taxon>Gammaproteobacteria</taxon>
        <taxon>Lysobacterales</taxon>
        <taxon>Lysobacteraceae</taxon>
        <taxon>Xanthomonas</taxon>
    </lineage>
</organism>
<feature type="region of interest" description="Disordered" evidence="1">
    <location>
        <begin position="1"/>
        <end position="20"/>
    </location>
</feature>
<evidence type="ECO:0000313" key="2">
    <source>
        <dbReference type="EMBL" id="MBB5672247.1"/>
    </source>
</evidence>
<evidence type="ECO:0000256" key="1">
    <source>
        <dbReference type="SAM" id="MobiDB-lite"/>
    </source>
</evidence>
<reference evidence="2" key="1">
    <citation type="submission" date="2020-08" db="EMBL/GenBank/DDBJ databases">
        <title>Studying the diversity of plant-associated saprophytic bacteria and their role in host health and plant-pathogen interactions.</title>
        <authorList>
            <person name="Potnis N."/>
        </authorList>
    </citation>
    <scope>NUCLEOTIDE SEQUENCE</scope>
    <source>
        <strain evidence="2">F21</strain>
    </source>
</reference>
<name>A0AB73H1M2_9XANT</name>
<feature type="region of interest" description="Disordered" evidence="1">
    <location>
        <begin position="399"/>
        <end position="418"/>
    </location>
</feature>
<gene>
    <name evidence="2" type="ORF">FHR65_003845</name>
</gene>
<dbReference type="Proteomes" id="UP000528595">
    <property type="component" value="Unassembled WGS sequence"/>
</dbReference>